<comment type="catalytic activity">
    <reaction evidence="9">
        <text>uridine(38/39/40) in tRNA = pseudouridine(38/39/40) in tRNA</text>
        <dbReference type="Rhea" id="RHEA:22376"/>
        <dbReference type="Rhea" id="RHEA-COMP:10085"/>
        <dbReference type="Rhea" id="RHEA-COMP:10087"/>
        <dbReference type="ChEBI" id="CHEBI:65314"/>
        <dbReference type="ChEBI" id="CHEBI:65315"/>
        <dbReference type="EC" id="5.4.99.12"/>
    </reaction>
</comment>
<evidence type="ECO:0000313" key="21">
    <source>
        <dbReference type="EMBL" id="CAB3367279.1"/>
    </source>
</evidence>
<feature type="active site" description="Nucleophile" evidence="18">
    <location>
        <position position="117"/>
    </location>
</feature>
<sequence length="387" mass="44564">MVCSSASTVVLSRSILLGRHVWRRFFAMEAAETNNKRPLEEVEDEAKRPRVEARVRRKKVALLMGYSGQGYFGMQRNHQMRTIEDELFKAMLKADFASQEECDFPHTLFFQRAARTDKNVSAAKQIVSLKLCTDPGVIEQLNSHLPPEIRAFGLKRVTKNFNSKGNCDARTYSYTFPTFALSPVGQEDESFRATPELLEKFAQTLKMYEGTKNFHNFTCKKTFVDPSSKRYIVKFECLKPYEKDGLEYIECQVKGQSFMMHQIRKMVALAIAVVKGIVEPDIVSKAYESNRLDLPMAPGLGLVLQEVHYDRYNRKFGKDGVHETLTWEAEEEAVQKFKEEFILPTIYEGEKNGKSMMNWIVTLPLHTFDDKRNVKKDEEEEDGVSDE</sequence>
<evidence type="ECO:0000256" key="1">
    <source>
        <dbReference type="ARBA" id="ARBA00001166"/>
    </source>
</evidence>
<feature type="binding site" evidence="19">
    <location>
        <position position="172"/>
    </location>
    <ligand>
        <name>substrate</name>
    </ligand>
</feature>
<dbReference type="NCBIfam" id="TIGR00071">
    <property type="entry name" value="hisT_truA"/>
    <property type="match status" value="1"/>
</dbReference>
<dbReference type="Gene3D" id="3.30.70.660">
    <property type="entry name" value="Pseudouridine synthase I, catalytic domain, C-terminal subdomain"/>
    <property type="match status" value="1"/>
</dbReference>
<dbReference type="GO" id="GO:0005634">
    <property type="term" value="C:nucleus"/>
    <property type="evidence" value="ECO:0007669"/>
    <property type="project" value="UniProtKB-SubCell"/>
</dbReference>
<dbReference type="AlphaFoldDB" id="A0A8S1CGP5"/>
<evidence type="ECO:0000256" key="11">
    <source>
        <dbReference type="ARBA" id="ARBA00064589"/>
    </source>
</evidence>
<evidence type="ECO:0000256" key="5">
    <source>
        <dbReference type="ARBA" id="ARBA00022694"/>
    </source>
</evidence>
<dbReference type="EMBL" id="CADEPI010000030">
    <property type="protein sequence ID" value="CAB3367279.1"/>
    <property type="molecule type" value="Genomic_DNA"/>
</dbReference>
<evidence type="ECO:0000256" key="16">
    <source>
        <dbReference type="ARBA" id="ARBA00080849"/>
    </source>
</evidence>
<name>A0A8S1CGP5_9INSE</name>
<reference evidence="21 22" key="1">
    <citation type="submission" date="2020-04" db="EMBL/GenBank/DDBJ databases">
        <authorList>
            <person name="Alioto T."/>
            <person name="Alioto T."/>
            <person name="Gomez Garrido J."/>
        </authorList>
    </citation>
    <scope>NUCLEOTIDE SEQUENCE [LARGE SCALE GENOMIC DNA]</scope>
</reference>
<evidence type="ECO:0000256" key="9">
    <source>
        <dbReference type="ARBA" id="ARBA00052184"/>
    </source>
</evidence>
<evidence type="ECO:0000256" key="8">
    <source>
        <dbReference type="ARBA" id="ARBA00036943"/>
    </source>
</evidence>
<comment type="similarity">
    <text evidence="3">Belongs to the tRNA pseudouridine synthase TruA family.</text>
</comment>
<evidence type="ECO:0000256" key="15">
    <source>
        <dbReference type="ARBA" id="ARBA00079087"/>
    </source>
</evidence>
<keyword evidence="7" id="KW-0539">Nucleus</keyword>
<evidence type="ECO:0000256" key="14">
    <source>
        <dbReference type="ARBA" id="ARBA00075153"/>
    </source>
</evidence>
<dbReference type="InterPro" id="IPR041708">
    <property type="entry name" value="PUS1/PUS2-like"/>
</dbReference>
<evidence type="ECO:0000256" key="13">
    <source>
        <dbReference type="ARBA" id="ARBA00068582"/>
    </source>
</evidence>
<evidence type="ECO:0000256" key="6">
    <source>
        <dbReference type="ARBA" id="ARBA00023235"/>
    </source>
</evidence>
<dbReference type="Gene3D" id="3.30.70.580">
    <property type="entry name" value="Pseudouridine synthase I, catalytic domain, N-terminal subdomain"/>
    <property type="match status" value="1"/>
</dbReference>
<proteinExistence type="inferred from homology"/>
<dbReference type="InterPro" id="IPR001406">
    <property type="entry name" value="PsdUridine_synth_TruA"/>
</dbReference>
<dbReference type="PANTHER" id="PTHR11142:SF4">
    <property type="entry name" value="PSEUDOURIDYLATE SYNTHASE 1 HOMOLOG"/>
    <property type="match status" value="1"/>
</dbReference>
<dbReference type="EC" id="5.4.99.12" evidence="12"/>
<protein>
    <recommendedName>
        <fullName evidence="13">Pseudouridylate synthase 1 homolog</fullName>
        <ecNumber evidence="12">5.4.99.12</ecNumber>
    </recommendedName>
    <alternativeName>
        <fullName evidence="14">tRNA pseudouridine synthase 1</fullName>
    </alternativeName>
    <alternativeName>
        <fullName evidence="17">tRNA pseudouridine(38-40) synthase</fullName>
    </alternativeName>
    <alternativeName>
        <fullName evidence="15">tRNA pseudouridylate synthase I</fullName>
    </alternativeName>
    <alternativeName>
        <fullName evidence="16">tRNA-uridine isomerase I</fullName>
    </alternativeName>
</protein>
<dbReference type="InterPro" id="IPR020094">
    <property type="entry name" value="TruA/RsuA/RluB/E/F_N"/>
</dbReference>
<keyword evidence="22" id="KW-1185">Reference proteome</keyword>
<dbReference type="InterPro" id="IPR020097">
    <property type="entry name" value="PsdUridine_synth_TruA_a/b_dom"/>
</dbReference>
<comment type="subunit">
    <text evidence="11">Monomer. Forms a complex with RARG and the SRA1 RNA in the nucleus.</text>
</comment>
<comment type="catalytic activity">
    <reaction evidence="8">
        <text>a uridine in tRNA = a pseudouridine in tRNA</text>
        <dbReference type="Rhea" id="RHEA:54572"/>
        <dbReference type="Rhea" id="RHEA-COMP:13339"/>
        <dbReference type="Rhea" id="RHEA-COMP:13934"/>
        <dbReference type="ChEBI" id="CHEBI:65314"/>
        <dbReference type="ChEBI" id="CHEBI:65315"/>
    </reaction>
</comment>
<keyword evidence="5" id="KW-0819">tRNA processing</keyword>
<evidence type="ECO:0000256" key="3">
    <source>
        <dbReference type="ARBA" id="ARBA00009375"/>
    </source>
</evidence>
<evidence type="ECO:0000256" key="18">
    <source>
        <dbReference type="PIRSR" id="PIRSR641708-1"/>
    </source>
</evidence>
<evidence type="ECO:0000259" key="20">
    <source>
        <dbReference type="Pfam" id="PF01416"/>
    </source>
</evidence>
<comment type="subcellular location">
    <subcellularLocation>
        <location evidence="2">Nucleus</location>
    </subcellularLocation>
</comment>
<comment type="catalytic activity">
    <reaction evidence="1">
        <text>a uridine in mRNA = a pseudouridine in mRNA</text>
        <dbReference type="Rhea" id="RHEA:56644"/>
        <dbReference type="Rhea" id="RHEA-COMP:14658"/>
        <dbReference type="Rhea" id="RHEA-COMP:14659"/>
        <dbReference type="ChEBI" id="CHEBI:65314"/>
        <dbReference type="ChEBI" id="CHEBI:65315"/>
    </reaction>
</comment>
<dbReference type="GO" id="GO:0031119">
    <property type="term" value="P:tRNA pseudouridine synthesis"/>
    <property type="evidence" value="ECO:0007669"/>
    <property type="project" value="InterPro"/>
</dbReference>
<dbReference type="SUPFAM" id="SSF55120">
    <property type="entry name" value="Pseudouridine synthase"/>
    <property type="match status" value="1"/>
</dbReference>
<evidence type="ECO:0000256" key="19">
    <source>
        <dbReference type="PIRSR" id="PIRSR641708-2"/>
    </source>
</evidence>
<comment type="function">
    <text evidence="10">Pseudouridylate synthase that catalyzes pseudouridylation of tRNAs and mRNAs. Acts on positions 27/28 in the anticodon stem and also positions 34 and 36 in the anticodon of an intron containing tRNA. Also catalyzes pseudouridylation of mRNAs: mediates pseudouridylation of mRNAs with the consensus sequence 5'-UGUAG-3'. Acts as a regulator of pre-mRNA splicing by mediating pseudouridylation of pre-mRNAs at locations associated with alternatively spliced regions. Pseudouridylation of pre-mRNAs near splice sites directly regulates mRNA splicing and mRNA 3'-end processing. Involved in regulation of nuclear receptor activity through pseudouridylation of SRA1 mRNA.</text>
</comment>
<dbReference type="CDD" id="cd02568">
    <property type="entry name" value="PseudoU_synth_PUS1_PUS2"/>
    <property type="match status" value="1"/>
</dbReference>
<keyword evidence="6" id="KW-0413">Isomerase</keyword>
<dbReference type="GO" id="GO:0006397">
    <property type="term" value="P:mRNA processing"/>
    <property type="evidence" value="ECO:0007669"/>
    <property type="project" value="UniProtKB-KW"/>
</dbReference>
<comment type="caution">
    <text evidence="21">The sequence shown here is derived from an EMBL/GenBank/DDBJ whole genome shotgun (WGS) entry which is preliminary data.</text>
</comment>
<dbReference type="InterPro" id="IPR020103">
    <property type="entry name" value="PsdUridine_synth_cat_dom_sf"/>
</dbReference>
<evidence type="ECO:0000256" key="2">
    <source>
        <dbReference type="ARBA" id="ARBA00004123"/>
    </source>
</evidence>
<evidence type="ECO:0000256" key="7">
    <source>
        <dbReference type="ARBA" id="ARBA00023242"/>
    </source>
</evidence>
<evidence type="ECO:0000256" key="12">
    <source>
        <dbReference type="ARBA" id="ARBA00066509"/>
    </source>
</evidence>
<dbReference type="Proteomes" id="UP000494165">
    <property type="component" value="Unassembled WGS sequence"/>
</dbReference>
<evidence type="ECO:0000256" key="4">
    <source>
        <dbReference type="ARBA" id="ARBA00022664"/>
    </source>
</evidence>
<gene>
    <name evidence="21" type="ORF">CLODIP_2_CD00350</name>
</gene>
<dbReference type="OrthoDB" id="10256309at2759"/>
<feature type="domain" description="Pseudouridine synthase I TruA alpha/beta" evidence="20">
    <location>
        <begin position="206"/>
        <end position="310"/>
    </location>
</feature>
<evidence type="ECO:0000256" key="10">
    <source>
        <dbReference type="ARBA" id="ARBA00053709"/>
    </source>
</evidence>
<accession>A0A8S1CGP5</accession>
<dbReference type="PANTHER" id="PTHR11142">
    <property type="entry name" value="PSEUDOURIDYLATE SYNTHASE"/>
    <property type="match status" value="1"/>
</dbReference>
<dbReference type="GO" id="GO:1990481">
    <property type="term" value="P:mRNA pseudouridine synthesis"/>
    <property type="evidence" value="ECO:0007669"/>
    <property type="project" value="TreeGrafter"/>
</dbReference>
<dbReference type="FunFam" id="3.30.70.660:FF:000002">
    <property type="entry name" value="tRNA pseudouridine synthase"/>
    <property type="match status" value="1"/>
</dbReference>
<dbReference type="FunFam" id="3.30.70.580:FF:000002">
    <property type="entry name" value="tRNA pseudouridine synthase"/>
    <property type="match status" value="1"/>
</dbReference>
<evidence type="ECO:0000313" key="22">
    <source>
        <dbReference type="Proteomes" id="UP000494165"/>
    </source>
</evidence>
<dbReference type="GO" id="GO:0003723">
    <property type="term" value="F:RNA binding"/>
    <property type="evidence" value="ECO:0007669"/>
    <property type="project" value="InterPro"/>
</dbReference>
<dbReference type="GO" id="GO:0160147">
    <property type="term" value="F:tRNA pseudouridine(38-40) synthase activity"/>
    <property type="evidence" value="ECO:0007669"/>
    <property type="project" value="UniProtKB-EC"/>
</dbReference>
<keyword evidence="4" id="KW-0507">mRNA processing</keyword>
<organism evidence="21 22">
    <name type="scientific">Cloeon dipterum</name>
    <dbReference type="NCBI Taxonomy" id="197152"/>
    <lineage>
        <taxon>Eukaryota</taxon>
        <taxon>Metazoa</taxon>
        <taxon>Ecdysozoa</taxon>
        <taxon>Arthropoda</taxon>
        <taxon>Hexapoda</taxon>
        <taxon>Insecta</taxon>
        <taxon>Pterygota</taxon>
        <taxon>Palaeoptera</taxon>
        <taxon>Ephemeroptera</taxon>
        <taxon>Pisciforma</taxon>
        <taxon>Baetidae</taxon>
        <taxon>Cloeon</taxon>
    </lineage>
</organism>
<evidence type="ECO:0000256" key="17">
    <source>
        <dbReference type="ARBA" id="ARBA00081344"/>
    </source>
</evidence>
<dbReference type="InterPro" id="IPR020095">
    <property type="entry name" value="PsdUridine_synth_TruA_C"/>
</dbReference>
<dbReference type="Pfam" id="PF01416">
    <property type="entry name" value="PseudoU_synth_1"/>
    <property type="match status" value="1"/>
</dbReference>